<dbReference type="Proteomes" id="UP000309997">
    <property type="component" value="Unassembled WGS sequence"/>
</dbReference>
<protein>
    <submittedName>
        <fullName evidence="1">Uncharacterized protein</fullName>
    </submittedName>
</protein>
<keyword evidence="2" id="KW-1185">Reference proteome</keyword>
<name>A0ACC4BJ63_POPAL</name>
<proteinExistence type="predicted"/>
<accession>A0ACC4BJ63</accession>
<comment type="caution">
    <text evidence="1">The sequence shown here is derived from an EMBL/GenBank/DDBJ whole genome shotgun (WGS) entry which is preliminary data.</text>
</comment>
<organism evidence="1 2">
    <name type="scientific">Populus alba</name>
    <name type="common">White poplar</name>
    <dbReference type="NCBI Taxonomy" id="43335"/>
    <lineage>
        <taxon>Eukaryota</taxon>
        <taxon>Viridiplantae</taxon>
        <taxon>Streptophyta</taxon>
        <taxon>Embryophyta</taxon>
        <taxon>Tracheophyta</taxon>
        <taxon>Spermatophyta</taxon>
        <taxon>Magnoliopsida</taxon>
        <taxon>eudicotyledons</taxon>
        <taxon>Gunneridae</taxon>
        <taxon>Pentapetalae</taxon>
        <taxon>rosids</taxon>
        <taxon>fabids</taxon>
        <taxon>Malpighiales</taxon>
        <taxon>Salicaceae</taxon>
        <taxon>Saliceae</taxon>
        <taxon>Populus</taxon>
    </lineage>
</organism>
<evidence type="ECO:0000313" key="2">
    <source>
        <dbReference type="Proteomes" id="UP000309997"/>
    </source>
</evidence>
<gene>
    <name evidence="1" type="ORF">D5086_019562</name>
</gene>
<reference evidence="1 2" key="1">
    <citation type="journal article" date="2024" name="Plant Biotechnol. J.">
        <title>Genome and CRISPR/Cas9 system of a widespread forest tree (Populus alba) in the world.</title>
        <authorList>
            <person name="Liu Y.J."/>
            <person name="Jiang P.F."/>
            <person name="Han X.M."/>
            <person name="Li X.Y."/>
            <person name="Wang H.M."/>
            <person name="Wang Y.J."/>
            <person name="Wang X.X."/>
            <person name="Zeng Q.Y."/>
        </authorList>
    </citation>
    <scope>NUCLEOTIDE SEQUENCE [LARGE SCALE GENOMIC DNA]</scope>
    <source>
        <strain evidence="2">cv. PAL-ZL1</strain>
    </source>
</reference>
<dbReference type="EMBL" id="RCHU02000010">
    <property type="protein sequence ID" value="KAL3578058.1"/>
    <property type="molecule type" value="Genomic_DNA"/>
</dbReference>
<evidence type="ECO:0000313" key="1">
    <source>
        <dbReference type="EMBL" id="KAL3578058.1"/>
    </source>
</evidence>
<sequence length="336" mass="37759">MKHAVAAAISVKAFGSLLFIFGSSVGAYLLLLHQIIITPILYDFYNYDADTKEFNLLFAKFAQNLALFGALLFFIGMKNSIPRRQLKKKLEHRTPSTSKNPVNVPFIDLEAIDKDPIKRKGIVDKVRDASETWGFFQVVNHGIPVGVLEEMDAGARRFFDQDIEVKKTFYTRDVTKRFVYNSNFDLHTAPVANWRDTFFSYMAPYPPKPEELPGACRDIMMEFSKQVTSLGISLLGLLSEALGLRTDHLEKMDCAEGLALISHYYPACPEPELTLGTSKHSDNDFLTVLLQDQIGGLQMLHQDRWVDIPPVPGALVINIGDLMQASFSFISVLMAE</sequence>